<sequence length="41" mass="4934">MLIWMIDNKLLLKCSLPHLLKAISNSKQRLSFFLEFITQIW</sequence>
<organism evidence="1">
    <name type="scientific">Brassica oleracea</name>
    <name type="common">Wild cabbage</name>
    <dbReference type="NCBI Taxonomy" id="3712"/>
    <lineage>
        <taxon>Eukaryota</taxon>
        <taxon>Viridiplantae</taxon>
        <taxon>Streptophyta</taxon>
        <taxon>Embryophyta</taxon>
        <taxon>Tracheophyta</taxon>
        <taxon>Spermatophyta</taxon>
        <taxon>Magnoliopsida</taxon>
        <taxon>eudicotyledons</taxon>
        <taxon>Gunneridae</taxon>
        <taxon>Pentapetalae</taxon>
        <taxon>rosids</taxon>
        <taxon>malvids</taxon>
        <taxon>Brassicales</taxon>
        <taxon>Brassicaceae</taxon>
        <taxon>Brassiceae</taxon>
        <taxon>Brassica</taxon>
    </lineage>
</organism>
<dbReference type="EMBL" id="LR031874">
    <property type="protein sequence ID" value="VDD19556.1"/>
    <property type="molecule type" value="Genomic_DNA"/>
</dbReference>
<dbReference type="AlphaFoldDB" id="A0A3P6CVC0"/>
<protein>
    <submittedName>
        <fullName evidence="1">Uncharacterized protein</fullName>
    </submittedName>
</protein>
<accession>A0A3P6CVC0</accession>
<reference evidence="1" key="1">
    <citation type="submission" date="2018-11" db="EMBL/GenBank/DDBJ databases">
        <authorList>
            <consortium name="Genoscope - CEA"/>
            <person name="William W."/>
        </authorList>
    </citation>
    <scope>NUCLEOTIDE SEQUENCE</scope>
</reference>
<evidence type="ECO:0000313" key="1">
    <source>
        <dbReference type="EMBL" id="VDD19556.1"/>
    </source>
</evidence>
<gene>
    <name evidence="1" type="ORF">BOLC2T06781H</name>
</gene>
<name>A0A3P6CVC0_BRAOL</name>
<proteinExistence type="predicted"/>